<name>A0A1P8WP20_9PLAN</name>
<dbReference type="Gene3D" id="3.10.560.10">
    <property type="entry name" value="Outer membrane lipoprotein wza domain like"/>
    <property type="match status" value="1"/>
</dbReference>
<evidence type="ECO:0000313" key="5">
    <source>
        <dbReference type="Proteomes" id="UP000187735"/>
    </source>
</evidence>
<feature type="domain" description="Soluble ligand binding" evidence="3">
    <location>
        <begin position="134"/>
        <end position="171"/>
    </location>
</feature>
<dbReference type="OrthoDB" id="240931at2"/>
<gene>
    <name evidence="4" type="ORF">Fuma_05461</name>
</gene>
<reference evidence="4 5" key="1">
    <citation type="journal article" date="2016" name="Front. Microbiol.">
        <title>Fuerstia marisgermanicae gen. nov., sp. nov., an Unusual Member of the Phylum Planctomycetes from the German Wadden Sea.</title>
        <authorList>
            <person name="Kohn T."/>
            <person name="Heuer A."/>
            <person name="Jogler M."/>
            <person name="Vollmers J."/>
            <person name="Boedeker C."/>
            <person name="Bunk B."/>
            <person name="Rast P."/>
            <person name="Borchert D."/>
            <person name="Glockner I."/>
            <person name="Freese H.M."/>
            <person name="Klenk H.P."/>
            <person name="Overmann J."/>
            <person name="Kaster A.K."/>
            <person name="Rohde M."/>
            <person name="Wiegand S."/>
            <person name="Jogler C."/>
        </authorList>
    </citation>
    <scope>NUCLEOTIDE SEQUENCE [LARGE SCALE GENOMIC DNA]</scope>
    <source>
        <strain evidence="4 5">NH11</strain>
    </source>
</reference>
<proteinExistence type="predicted"/>
<dbReference type="GO" id="GO:0015159">
    <property type="term" value="F:polysaccharide transmembrane transporter activity"/>
    <property type="evidence" value="ECO:0007669"/>
    <property type="project" value="InterPro"/>
</dbReference>
<dbReference type="EMBL" id="CP017641">
    <property type="protein sequence ID" value="APZ95799.1"/>
    <property type="molecule type" value="Genomic_DNA"/>
</dbReference>
<dbReference type="InterPro" id="IPR003715">
    <property type="entry name" value="Poly_export_N"/>
</dbReference>
<dbReference type="Pfam" id="PF10531">
    <property type="entry name" value="SLBB"/>
    <property type="match status" value="2"/>
</dbReference>
<dbReference type="InterPro" id="IPR049712">
    <property type="entry name" value="Poly_export"/>
</dbReference>
<evidence type="ECO:0000259" key="2">
    <source>
        <dbReference type="Pfam" id="PF02563"/>
    </source>
</evidence>
<dbReference type="AlphaFoldDB" id="A0A1P8WP20"/>
<evidence type="ECO:0000259" key="3">
    <source>
        <dbReference type="Pfam" id="PF10531"/>
    </source>
</evidence>
<dbReference type="Pfam" id="PF02563">
    <property type="entry name" value="Poly_export"/>
    <property type="match status" value="1"/>
</dbReference>
<dbReference type="KEGG" id="fmr:Fuma_05461"/>
<evidence type="ECO:0000256" key="1">
    <source>
        <dbReference type="ARBA" id="ARBA00022729"/>
    </source>
</evidence>
<evidence type="ECO:0000313" key="4">
    <source>
        <dbReference type="EMBL" id="APZ95799.1"/>
    </source>
</evidence>
<dbReference type="Gene3D" id="3.30.1950.10">
    <property type="entry name" value="wza like domain"/>
    <property type="match status" value="1"/>
</dbReference>
<keyword evidence="1" id="KW-0732">Signal</keyword>
<dbReference type="STRING" id="1891926.Fuma_05461"/>
<dbReference type="PANTHER" id="PTHR33619">
    <property type="entry name" value="POLYSACCHARIDE EXPORT PROTEIN GFCE-RELATED"/>
    <property type="match status" value="1"/>
</dbReference>
<keyword evidence="5" id="KW-1185">Reference proteome</keyword>
<accession>A0A1P8WP20</accession>
<feature type="domain" description="Soluble ligand binding" evidence="3">
    <location>
        <begin position="248"/>
        <end position="293"/>
    </location>
</feature>
<dbReference type="PANTHER" id="PTHR33619:SF3">
    <property type="entry name" value="POLYSACCHARIDE EXPORT PROTEIN GFCE-RELATED"/>
    <property type="match status" value="1"/>
</dbReference>
<feature type="domain" description="Polysaccharide export protein N-terminal" evidence="2">
    <location>
        <begin position="52"/>
        <end position="128"/>
    </location>
</feature>
<dbReference type="RefSeq" id="WP_077026908.1">
    <property type="nucleotide sequence ID" value="NZ_CP017641.1"/>
</dbReference>
<protein>
    <submittedName>
        <fullName evidence="4">Polysaccharide export protein</fullName>
    </submittedName>
</protein>
<dbReference type="Proteomes" id="UP000187735">
    <property type="component" value="Chromosome"/>
</dbReference>
<organism evidence="4 5">
    <name type="scientific">Fuerstiella marisgermanici</name>
    <dbReference type="NCBI Taxonomy" id="1891926"/>
    <lineage>
        <taxon>Bacteria</taxon>
        <taxon>Pseudomonadati</taxon>
        <taxon>Planctomycetota</taxon>
        <taxon>Planctomycetia</taxon>
        <taxon>Planctomycetales</taxon>
        <taxon>Planctomycetaceae</taxon>
        <taxon>Fuerstiella</taxon>
    </lineage>
</organism>
<sequence>MLATLAMLALSGCQSPNFYYAHSMPKSLRLAPQANAQESDLTNLASATGGSDTIGPGDLLEVTFSPSLNPDDQYKLPVRVHDDGTAYFPNIGKIKLAGHEPQAAESLIRIQSINSEFYKNPTVSVEVTGRKVNRVRVLGAVKEPGLYELSPNASDLVSAIAAAKGLAENAGENVEVKNPVRYNPNDRPAVVGDPQVPYTTVSADSSNNQSGMRAYTVSLTSASTSTGNRYTVEDGAVVMVEKRDPAPIQVGGLVKKADTYDFPIGKTLTVLGAIQMAGGISNQLADKVYVIRPLVQPDQKARVQVSLRRAKKHSEEDIILGPGDIVLVEPSPGTVLMEALQYIRIGVTGSAPLF</sequence>
<dbReference type="InterPro" id="IPR019554">
    <property type="entry name" value="Soluble_ligand-bd"/>
</dbReference>